<reference evidence="2 3" key="1">
    <citation type="submission" date="2016-11" db="EMBL/GenBank/DDBJ databases">
        <authorList>
            <person name="Jaros S."/>
            <person name="Januszkiewicz K."/>
            <person name="Wedrychowicz H."/>
        </authorList>
    </citation>
    <scope>NUCLEOTIDE SEQUENCE [LARGE SCALE GENOMIC DNA]</scope>
    <source>
        <strain evidence="2 3">CGMCC 4.5723</strain>
    </source>
</reference>
<accession>A0A1M6Q7F8</accession>
<feature type="region of interest" description="Disordered" evidence="1">
    <location>
        <begin position="1"/>
        <end position="48"/>
    </location>
</feature>
<name>A0A1M6Q7F8_9ACTN</name>
<evidence type="ECO:0000313" key="3">
    <source>
        <dbReference type="Proteomes" id="UP000184452"/>
    </source>
</evidence>
<dbReference type="Proteomes" id="UP000184452">
    <property type="component" value="Unassembled WGS sequence"/>
</dbReference>
<dbReference type="AlphaFoldDB" id="A0A1M6Q7F8"/>
<protein>
    <submittedName>
        <fullName evidence="2">Uncharacterized protein</fullName>
    </submittedName>
</protein>
<organism evidence="2 3">
    <name type="scientific">Nocardiopsis flavescens</name>
    <dbReference type="NCBI Taxonomy" id="758803"/>
    <lineage>
        <taxon>Bacteria</taxon>
        <taxon>Bacillati</taxon>
        <taxon>Actinomycetota</taxon>
        <taxon>Actinomycetes</taxon>
        <taxon>Streptosporangiales</taxon>
        <taxon>Nocardiopsidaceae</taxon>
        <taxon>Nocardiopsis</taxon>
    </lineage>
</organism>
<gene>
    <name evidence="2" type="ORF">SAMN05421803_114133</name>
</gene>
<proteinExistence type="predicted"/>
<dbReference type="EMBL" id="FQZK01000014">
    <property type="protein sequence ID" value="SHK16219.1"/>
    <property type="molecule type" value="Genomic_DNA"/>
</dbReference>
<keyword evidence="3" id="KW-1185">Reference proteome</keyword>
<evidence type="ECO:0000256" key="1">
    <source>
        <dbReference type="SAM" id="MobiDB-lite"/>
    </source>
</evidence>
<evidence type="ECO:0000313" key="2">
    <source>
        <dbReference type="EMBL" id="SHK16219.1"/>
    </source>
</evidence>
<feature type="compositionally biased region" description="Basic and acidic residues" evidence="1">
    <location>
        <begin position="1"/>
        <end position="12"/>
    </location>
</feature>
<dbReference type="STRING" id="758803.SAMN05421803_114133"/>
<sequence length="48" mass="5325">MDRDREKSRDNGDTASLPKVNALFGAPEKHGHGRNAGPRGRRENPVRT</sequence>